<dbReference type="PIRSF" id="PIRSF006181">
    <property type="entry name" value="EbsC_YbaK"/>
    <property type="match status" value="1"/>
</dbReference>
<dbReference type="EMBL" id="JAVRIE010000004">
    <property type="protein sequence ID" value="MDT0583114.1"/>
    <property type="molecule type" value="Genomic_DNA"/>
</dbReference>
<dbReference type="SUPFAM" id="SSF55826">
    <property type="entry name" value="YbaK/ProRS associated domain"/>
    <property type="match status" value="1"/>
</dbReference>
<dbReference type="InterPro" id="IPR036754">
    <property type="entry name" value="YbaK/aa-tRNA-synt-asso_dom_sf"/>
</dbReference>
<evidence type="ECO:0000256" key="4">
    <source>
        <dbReference type="PIRNR" id="PIRNR006181"/>
    </source>
</evidence>
<evidence type="ECO:0000259" key="5">
    <source>
        <dbReference type="Pfam" id="PF04073"/>
    </source>
</evidence>
<dbReference type="NCBIfam" id="TIGR00011">
    <property type="entry name" value="YbaK_EbsC"/>
    <property type="match status" value="1"/>
</dbReference>
<evidence type="ECO:0000313" key="7">
    <source>
        <dbReference type="Proteomes" id="UP001249020"/>
    </source>
</evidence>
<evidence type="ECO:0000256" key="1">
    <source>
        <dbReference type="ARBA" id="ARBA00009798"/>
    </source>
</evidence>
<dbReference type="Pfam" id="PF04073">
    <property type="entry name" value="tRNA_edit"/>
    <property type="match status" value="1"/>
</dbReference>
<gene>
    <name evidence="6" type="primary">ybaK</name>
    <name evidence="6" type="ORF">RM544_11240</name>
</gene>
<comment type="caution">
    <text evidence="6">The sequence shown here is derived from an EMBL/GenBank/DDBJ whole genome shotgun (WGS) entry which is preliminary data.</text>
</comment>
<reference evidence="6 7" key="1">
    <citation type="submission" date="2023-09" db="EMBL/GenBank/DDBJ databases">
        <authorList>
            <person name="Rey-Velasco X."/>
        </authorList>
    </citation>
    <scope>NUCLEOTIDE SEQUENCE [LARGE SCALE GENOMIC DNA]</scope>
    <source>
        <strain evidence="6 7">W409</strain>
    </source>
</reference>
<comment type="similarity">
    <text evidence="1 4">Belongs to the prolyl-tRNA editing family. YbaK/EbsC subfamily.</text>
</comment>
<protein>
    <recommendedName>
        <fullName evidence="4">Cys-tRNA(Pro)/Cys-tRNA(Cys) deacylase</fullName>
        <ecNumber evidence="4">4.2.-.-</ecNumber>
    </recommendedName>
</protein>
<organism evidence="6 7">
    <name type="scientific">Brumicola blandensis</name>
    <dbReference type="NCBI Taxonomy" id="3075611"/>
    <lineage>
        <taxon>Bacteria</taxon>
        <taxon>Pseudomonadati</taxon>
        <taxon>Pseudomonadota</taxon>
        <taxon>Gammaproteobacteria</taxon>
        <taxon>Alteromonadales</taxon>
        <taxon>Alteromonadaceae</taxon>
        <taxon>Brumicola</taxon>
    </lineage>
</organism>
<dbReference type="PANTHER" id="PTHR30411:SF0">
    <property type="entry name" value="CYS-TRNA(PRO)_CYS-TRNA(CYS) DEACYLASE YBAK"/>
    <property type="match status" value="1"/>
</dbReference>
<dbReference type="Proteomes" id="UP001249020">
    <property type="component" value="Unassembled WGS sequence"/>
</dbReference>
<feature type="domain" description="YbaK/aminoacyl-tRNA synthetase-associated" evidence="5">
    <location>
        <begin position="70"/>
        <end position="178"/>
    </location>
</feature>
<accession>A0AAW8R337</accession>
<dbReference type="GO" id="GO:0016829">
    <property type="term" value="F:lyase activity"/>
    <property type="evidence" value="ECO:0007669"/>
    <property type="project" value="UniProtKB-KW"/>
</dbReference>
<dbReference type="PANTHER" id="PTHR30411">
    <property type="entry name" value="CYTOPLASMIC PROTEIN"/>
    <property type="match status" value="1"/>
</dbReference>
<keyword evidence="3 4" id="KW-0456">Lyase</keyword>
<sequence>MFEDWSCTASQIGVSDLGDKPMIFWYCIARKINDIETSMTPAVIFLEQKGAQFQVLEYSHDQMTESYGLEAVEKLGLEASAVFKTLVVALDSGEHVVALVPSRNKLNMKQLAKSAKAKKATMAEVNKVQNMTGYILGGVSPFGQKKRLKTFVDSSAISHDLIYVSGGKRGLELQIVPTLLSEYLGATFVSIAE</sequence>
<keyword evidence="7" id="KW-1185">Reference proteome</keyword>
<dbReference type="InterPro" id="IPR007214">
    <property type="entry name" value="YbaK/aa-tRNA-synth-assoc-dom"/>
</dbReference>
<dbReference type="EC" id="4.2.-.-" evidence="4"/>
<keyword evidence="2 4" id="KW-0648">Protein biosynthesis</keyword>
<dbReference type="CDD" id="cd00002">
    <property type="entry name" value="YbaK_deacylase"/>
    <property type="match status" value="1"/>
</dbReference>
<dbReference type="Gene3D" id="3.90.960.10">
    <property type="entry name" value="YbaK/aminoacyl-tRNA synthetase-associated domain"/>
    <property type="match status" value="1"/>
</dbReference>
<evidence type="ECO:0000256" key="3">
    <source>
        <dbReference type="ARBA" id="ARBA00023239"/>
    </source>
</evidence>
<proteinExistence type="inferred from homology"/>
<dbReference type="GO" id="GO:0002161">
    <property type="term" value="F:aminoacyl-tRNA deacylase activity"/>
    <property type="evidence" value="ECO:0007669"/>
    <property type="project" value="InterPro"/>
</dbReference>
<evidence type="ECO:0000313" key="6">
    <source>
        <dbReference type="EMBL" id="MDT0583114.1"/>
    </source>
</evidence>
<dbReference type="GO" id="GO:0006412">
    <property type="term" value="P:translation"/>
    <property type="evidence" value="ECO:0007669"/>
    <property type="project" value="UniProtKB-KW"/>
</dbReference>
<dbReference type="InterPro" id="IPR004369">
    <property type="entry name" value="Prolyl-tRNA_editing_YbaK/EbsC"/>
</dbReference>
<name>A0AAW8R337_9ALTE</name>
<evidence type="ECO:0000256" key="2">
    <source>
        <dbReference type="ARBA" id="ARBA00022917"/>
    </source>
</evidence>
<dbReference type="AlphaFoldDB" id="A0AAW8R337"/>
<dbReference type="RefSeq" id="WP_311361887.1">
    <property type="nucleotide sequence ID" value="NZ_JAVRIE010000004.1"/>
</dbReference>